<dbReference type="HOGENOM" id="CLU_1050478_0_0_1"/>
<protein>
    <submittedName>
        <fullName evidence="1">Uncharacterized protein</fullName>
    </submittedName>
</protein>
<dbReference type="EMBL" id="CDHN01000001">
    <property type="protein sequence ID" value="CEJ80120.1"/>
    <property type="molecule type" value="Genomic_DNA"/>
</dbReference>
<accession>A0A0A1T201</accession>
<gene>
    <name evidence="1" type="ORF">VHEMI00325</name>
</gene>
<keyword evidence="2" id="KW-1185">Reference proteome</keyword>
<organism evidence="1 2">
    <name type="scientific">[Torrubiella] hemipterigena</name>
    <dbReference type="NCBI Taxonomy" id="1531966"/>
    <lineage>
        <taxon>Eukaryota</taxon>
        <taxon>Fungi</taxon>
        <taxon>Dikarya</taxon>
        <taxon>Ascomycota</taxon>
        <taxon>Pezizomycotina</taxon>
        <taxon>Sordariomycetes</taxon>
        <taxon>Hypocreomycetidae</taxon>
        <taxon>Hypocreales</taxon>
        <taxon>Clavicipitaceae</taxon>
        <taxon>Clavicipitaceae incertae sedis</taxon>
        <taxon>'Torrubiella' clade</taxon>
    </lineage>
</organism>
<sequence>MMYLRSKRRSVSRGSSYISELSDMACRGSTHNLRRSSLFDEDYGRGKYFKRSLAKTHGGLQLWSRSRLWDETLRDFRSQDRYFYGEDEYPPLLDKTDTYDGYLRSKGLTLGLEKYDEDESDYDSEDEDDLPICSSIGQRRRDPYCAPRCTQDLELYRPAKKEKERKYNFMTDFDISETDLPPSSQLYYKLYGSKWRWQPADKDESFRLRRDYYEDNDGLPSSYDYPTYGSSEYRLRYEDGLPKTSATHEKLYGHGRNWFTLPSGQ</sequence>
<evidence type="ECO:0000313" key="1">
    <source>
        <dbReference type="EMBL" id="CEJ80120.1"/>
    </source>
</evidence>
<reference evidence="1 2" key="1">
    <citation type="journal article" date="2015" name="Genome Announc.">
        <title>Draft Genome Sequence and Gene Annotation of the Entomopathogenic Fungus Verticillium hemipterigenum.</title>
        <authorList>
            <person name="Horn F."/>
            <person name="Habel A."/>
            <person name="Scharf D.H."/>
            <person name="Dworschak J."/>
            <person name="Brakhage A.A."/>
            <person name="Guthke R."/>
            <person name="Hertweck C."/>
            <person name="Linde J."/>
        </authorList>
    </citation>
    <scope>NUCLEOTIDE SEQUENCE [LARGE SCALE GENOMIC DNA]</scope>
</reference>
<evidence type="ECO:0000313" key="2">
    <source>
        <dbReference type="Proteomes" id="UP000039046"/>
    </source>
</evidence>
<dbReference type="Proteomes" id="UP000039046">
    <property type="component" value="Unassembled WGS sequence"/>
</dbReference>
<name>A0A0A1T201_9HYPO</name>
<dbReference type="AlphaFoldDB" id="A0A0A1T201"/>
<proteinExistence type="predicted"/>